<evidence type="ECO:0000313" key="2">
    <source>
        <dbReference type="EMBL" id="KAL0467610.1"/>
    </source>
</evidence>
<evidence type="ECO:0000259" key="1">
    <source>
        <dbReference type="PROSITE" id="PS50097"/>
    </source>
</evidence>
<protein>
    <recommendedName>
        <fullName evidence="1">BTB domain-containing protein</fullName>
    </recommendedName>
</protein>
<feature type="domain" description="BTB" evidence="1">
    <location>
        <begin position="14"/>
        <end position="85"/>
    </location>
</feature>
<dbReference type="EMBL" id="JAVLET010000009">
    <property type="protein sequence ID" value="KAL0467610.1"/>
    <property type="molecule type" value="Genomic_DNA"/>
</dbReference>
<name>A0ABR3D4H9_NEUIN</name>
<gene>
    <name evidence="2" type="ORF">QR685DRAFT_364124</name>
</gene>
<dbReference type="Pfam" id="PF00651">
    <property type="entry name" value="BTB"/>
    <property type="match status" value="1"/>
</dbReference>
<organism evidence="2 3">
    <name type="scientific">Neurospora intermedia</name>
    <dbReference type="NCBI Taxonomy" id="5142"/>
    <lineage>
        <taxon>Eukaryota</taxon>
        <taxon>Fungi</taxon>
        <taxon>Dikarya</taxon>
        <taxon>Ascomycota</taxon>
        <taxon>Pezizomycotina</taxon>
        <taxon>Sordariomycetes</taxon>
        <taxon>Sordariomycetidae</taxon>
        <taxon>Sordariales</taxon>
        <taxon>Sordariaceae</taxon>
        <taxon>Neurospora</taxon>
    </lineage>
</organism>
<reference evidence="2 3" key="1">
    <citation type="submission" date="2023-09" db="EMBL/GenBank/DDBJ databases">
        <title>Multi-omics analysis of a traditional fermented food reveals byproduct-associated fungal strains for waste-to-food upcycling.</title>
        <authorList>
            <consortium name="Lawrence Berkeley National Laboratory"/>
            <person name="Rekdal V.M."/>
            <person name="Villalobos-Escobedo J.M."/>
            <person name="Rodriguez-Valeron N."/>
            <person name="Garcia M.O."/>
            <person name="Vasquez D.P."/>
            <person name="Damayanti I."/>
            <person name="Sorensen P.M."/>
            <person name="Baidoo E.E."/>
            <person name="De Carvalho A.C."/>
            <person name="Riley R."/>
            <person name="Lipzen A."/>
            <person name="He G."/>
            <person name="Yan M."/>
            <person name="Haridas S."/>
            <person name="Daum C."/>
            <person name="Yoshinaga Y."/>
            <person name="Ng V."/>
            <person name="Grigoriev I.V."/>
            <person name="Munk R."/>
            <person name="Nuraida L."/>
            <person name="Wijaya C.H."/>
            <person name="Morales P.-C."/>
            <person name="Keasling J.D."/>
        </authorList>
    </citation>
    <scope>NUCLEOTIDE SEQUENCE [LARGE SCALE GENOMIC DNA]</scope>
    <source>
        <strain evidence="2 3">FGSC 2613</strain>
    </source>
</reference>
<sequence>MDSKPAIIETVPDPDLVLVVGPSKERIPVELAILKAASPVFASMLSPPWLEAQSEEISLPEDDPNAMRFIALTLSYYNEHELITKTQTPQEILQIAIAVDKYDLCTALKFALDLMLREASKECTAENNEFMKEDEPGELLVYLCAAAYVLNRCEWFSRFGLDPICCHRKSFLTLMDDVLISSIIPDKLFVMLAEKAALFQMNVCSSIQWCLHSGSSYHVCHCSWSTSLCKSYERFVLNFRSFKQDGIGSALLSGIGDLRVLLHEDISWFEGDCPQVGKPHKRIIRESSTFSHMVQRELSHLHVCLRDLKINENCYGEHARLTLA</sequence>
<proteinExistence type="predicted"/>
<comment type="caution">
    <text evidence="2">The sequence shown here is derived from an EMBL/GenBank/DDBJ whole genome shotgun (WGS) entry which is preliminary data.</text>
</comment>
<dbReference type="Proteomes" id="UP001451303">
    <property type="component" value="Unassembled WGS sequence"/>
</dbReference>
<keyword evidence="3" id="KW-1185">Reference proteome</keyword>
<dbReference type="InterPro" id="IPR000210">
    <property type="entry name" value="BTB/POZ_dom"/>
</dbReference>
<dbReference type="SUPFAM" id="SSF54695">
    <property type="entry name" value="POZ domain"/>
    <property type="match status" value="1"/>
</dbReference>
<evidence type="ECO:0000313" key="3">
    <source>
        <dbReference type="Proteomes" id="UP001451303"/>
    </source>
</evidence>
<dbReference type="InterPro" id="IPR011333">
    <property type="entry name" value="SKP1/BTB/POZ_sf"/>
</dbReference>
<dbReference type="PROSITE" id="PS50097">
    <property type="entry name" value="BTB"/>
    <property type="match status" value="1"/>
</dbReference>
<dbReference type="Gene3D" id="3.30.710.10">
    <property type="entry name" value="Potassium Channel Kv1.1, Chain A"/>
    <property type="match status" value="1"/>
</dbReference>
<accession>A0ABR3D4H9</accession>